<reference evidence="1 2" key="2">
    <citation type="submission" date="2018-11" db="EMBL/GenBank/DDBJ databases">
        <authorList>
            <consortium name="Pathogen Informatics"/>
        </authorList>
    </citation>
    <scope>NUCLEOTIDE SEQUENCE [LARGE SCALE GENOMIC DNA]</scope>
</reference>
<dbReference type="Proteomes" id="UP000270296">
    <property type="component" value="Unassembled WGS sequence"/>
</dbReference>
<evidence type="ECO:0000313" key="3">
    <source>
        <dbReference type="WBParaSite" id="SBAD_0001157301-mRNA-1"/>
    </source>
</evidence>
<evidence type="ECO:0000313" key="2">
    <source>
        <dbReference type="Proteomes" id="UP000270296"/>
    </source>
</evidence>
<accession>A0A183J5P5</accession>
<name>A0A183J5P5_9BILA</name>
<organism evidence="3">
    <name type="scientific">Soboliphyme baturini</name>
    <dbReference type="NCBI Taxonomy" id="241478"/>
    <lineage>
        <taxon>Eukaryota</taxon>
        <taxon>Metazoa</taxon>
        <taxon>Ecdysozoa</taxon>
        <taxon>Nematoda</taxon>
        <taxon>Enoplea</taxon>
        <taxon>Dorylaimia</taxon>
        <taxon>Dioctophymatida</taxon>
        <taxon>Dioctophymatoidea</taxon>
        <taxon>Soboliphymatidae</taxon>
        <taxon>Soboliphyme</taxon>
    </lineage>
</organism>
<dbReference type="AlphaFoldDB" id="A0A183J5P5"/>
<reference evidence="3" key="1">
    <citation type="submission" date="2016-06" db="UniProtKB">
        <authorList>
            <consortium name="WormBaseParasite"/>
        </authorList>
    </citation>
    <scope>IDENTIFICATION</scope>
</reference>
<gene>
    <name evidence="1" type="ORF">SBAD_LOCUS11193</name>
</gene>
<protein>
    <submittedName>
        <fullName evidence="3">NopRA1 domain-containing protein</fullName>
    </submittedName>
</protein>
<proteinExistence type="predicted"/>
<dbReference type="WBParaSite" id="SBAD_0001157301-mRNA-1">
    <property type="protein sequence ID" value="SBAD_0001157301-mRNA-1"/>
    <property type="gene ID" value="SBAD_0001157301"/>
</dbReference>
<dbReference type="EMBL" id="UZAM01015224">
    <property type="protein sequence ID" value="VDP37883.1"/>
    <property type="molecule type" value="Genomic_DNA"/>
</dbReference>
<evidence type="ECO:0000313" key="1">
    <source>
        <dbReference type="EMBL" id="VDP37883.1"/>
    </source>
</evidence>
<sequence length="371" mass="42024">MIGLVSQKGFQISAYFVCRTLVSMRHASTEEVKAPDAVINLLSFLNSEDSIYKLSAMKGISKMDAIKICNHRISVGPLSDVSELSELLGKSPEMIEKIANARFEPAFSFSDTSPDAKKKKLMRMCSPVPKQDHAKRWTRVLSYRFNALHFSWLVMERNFSVVDWGRKVLFPNDDPHNVGTGGSQLKLRSVFIHDLVRSLISTIVDFDCVVKEKLSFLAIVDSSKSLKYQILLAMLEQAFCSATFSRLKPWLAEPDENCEDKKKTGIKKRTASKNDTTQLWPMFEFDFQLINQLFGLKASKRSRFISRSCISSLLSPEISQSPFPVCTVPVKYQEFIDRLKNVELHTEGAAFLQAFAFCYLFGDSYAKLTNS</sequence>
<keyword evidence="2" id="KW-1185">Reference proteome</keyword>